<evidence type="ECO:0000313" key="2">
    <source>
        <dbReference type="EMBL" id="KAL2736718.1"/>
    </source>
</evidence>
<keyword evidence="3" id="KW-1185">Reference proteome</keyword>
<organism evidence="2 3">
    <name type="scientific">Vespula maculifrons</name>
    <name type="common">Eastern yellow jacket</name>
    <name type="synonym">Wasp</name>
    <dbReference type="NCBI Taxonomy" id="7453"/>
    <lineage>
        <taxon>Eukaryota</taxon>
        <taxon>Metazoa</taxon>
        <taxon>Ecdysozoa</taxon>
        <taxon>Arthropoda</taxon>
        <taxon>Hexapoda</taxon>
        <taxon>Insecta</taxon>
        <taxon>Pterygota</taxon>
        <taxon>Neoptera</taxon>
        <taxon>Endopterygota</taxon>
        <taxon>Hymenoptera</taxon>
        <taxon>Apocrita</taxon>
        <taxon>Aculeata</taxon>
        <taxon>Vespoidea</taxon>
        <taxon>Vespidae</taxon>
        <taxon>Vespinae</taxon>
        <taxon>Vespula</taxon>
    </lineage>
</organism>
<sequence>ICRLALYHATEDIYVQDAPSPLSTLFPVSASTLYKGWRVSRKMPAAHEASKRAEFEADEEEGAGGERLREEKRQQEQNRGHRPSGCTTSS</sequence>
<dbReference type="EMBL" id="JAYRBN010000066">
    <property type="protein sequence ID" value="KAL2736718.1"/>
    <property type="molecule type" value="Genomic_DNA"/>
</dbReference>
<feature type="region of interest" description="Disordered" evidence="1">
    <location>
        <begin position="45"/>
        <end position="90"/>
    </location>
</feature>
<evidence type="ECO:0000313" key="3">
    <source>
        <dbReference type="Proteomes" id="UP001607303"/>
    </source>
</evidence>
<proteinExistence type="predicted"/>
<reference evidence="2 3" key="1">
    <citation type="journal article" date="2024" name="Ann. Entomol. Soc. Am.">
        <title>Genomic analyses of the southern and eastern yellowjacket wasps (Hymenoptera: Vespidae) reveal evolutionary signatures of social life.</title>
        <authorList>
            <person name="Catto M.A."/>
            <person name="Caine P.B."/>
            <person name="Orr S.E."/>
            <person name="Hunt B.G."/>
            <person name="Goodisman M.A.D."/>
        </authorList>
    </citation>
    <scope>NUCLEOTIDE SEQUENCE [LARGE SCALE GENOMIC DNA]</scope>
    <source>
        <strain evidence="2">232</strain>
        <tissue evidence="2">Head and thorax</tissue>
    </source>
</reference>
<protein>
    <submittedName>
        <fullName evidence="2">Uncharacterized protein</fullName>
    </submittedName>
</protein>
<comment type="caution">
    <text evidence="2">The sequence shown here is derived from an EMBL/GenBank/DDBJ whole genome shotgun (WGS) entry which is preliminary data.</text>
</comment>
<dbReference type="Proteomes" id="UP001607303">
    <property type="component" value="Unassembled WGS sequence"/>
</dbReference>
<dbReference type="AlphaFoldDB" id="A0ABD2BVB0"/>
<feature type="non-terminal residue" evidence="2">
    <location>
        <position position="1"/>
    </location>
</feature>
<name>A0ABD2BVB0_VESMC</name>
<gene>
    <name evidence="2" type="ORF">V1477_013227</name>
</gene>
<accession>A0ABD2BVB0</accession>
<feature type="compositionally biased region" description="Basic and acidic residues" evidence="1">
    <location>
        <begin position="64"/>
        <end position="79"/>
    </location>
</feature>
<evidence type="ECO:0000256" key="1">
    <source>
        <dbReference type="SAM" id="MobiDB-lite"/>
    </source>
</evidence>